<dbReference type="GO" id="GO:0004497">
    <property type="term" value="F:monooxygenase activity"/>
    <property type="evidence" value="ECO:0007669"/>
    <property type="project" value="UniProtKB-KW"/>
</dbReference>
<evidence type="ECO:0000256" key="3">
    <source>
        <dbReference type="ARBA" id="ARBA00022630"/>
    </source>
</evidence>
<dbReference type="EMBL" id="KZ679678">
    <property type="protein sequence ID" value="PTB57146.1"/>
    <property type="molecule type" value="Genomic_DNA"/>
</dbReference>
<dbReference type="AlphaFoldDB" id="A0A2T4AJA7"/>
<dbReference type="GeneID" id="36631665"/>
<protein>
    <recommendedName>
        <fullName evidence="7">FAD-binding domain-containing protein</fullName>
    </recommendedName>
</protein>
<gene>
    <name evidence="8" type="ORF">M431DRAFT_81831</name>
</gene>
<name>A0A2T4AJA7_TRIHA</name>
<keyword evidence="5" id="KW-0560">Oxidoreductase</keyword>
<comment type="similarity">
    <text evidence="2">Belongs to the paxM FAD-dependent monooxygenase family.</text>
</comment>
<keyword evidence="4" id="KW-0274">FAD</keyword>
<dbReference type="GO" id="GO:0071949">
    <property type="term" value="F:FAD binding"/>
    <property type="evidence" value="ECO:0007669"/>
    <property type="project" value="InterPro"/>
</dbReference>
<organism evidence="8 9">
    <name type="scientific">Trichoderma harzianum CBS 226.95</name>
    <dbReference type="NCBI Taxonomy" id="983964"/>
    <lineage>
        <taxon>Eukaryota</taxon>
        <taxon>Fungi</taxon>
        <taxon>Dikarya</taxon>
        <taxon>Ascomycota</taxon>
        <taxon>Pezizomycotina</taxon>
        <taxon>Sordariomycetes</taxon>
        <taxon>Hypocreomycetidae</taxon>
        <taxon>Hypocreales</taxon>
        <taxon>Hypocreaceae</taxon>
        <taxon>Trichoderma</taxon>
    </lineage>
</organism>
<sequence>MSTPSKSLRIAIVGGGLGGLMAALCVHSFCGSTAVKIDVYEQASEYKEIGAGVSLGRNTLRVIKQIGLYEQTYAMAGKTDSWLSARRYDTGEETVRIRADGDEPSHLPVHRAEFLALLVQTIKERAAATLHPNKKCLTIEEIDDAIVLNFADGTVTTAGLVVAADGIHSRIRQHYHNGDAQFGEMVVYRGLVPTDDIKDWWPLDTYTPIWIGPGRYFIVYPVSDGSLLNLGAFVATDGKSLKNKTESWTLRGDRSDLEKDYADFDPTVNRLIQHLDENPLKWILYDRPLCNKWVFSNGKVALLGDAAHAMVPHQGTCCKAACASFTDTP</sequence>
<evidence type="ECO:0000259" key="7">
    <source>
        <dbReference type="Pfam" id="PF01494"/>
    </source>
</evidence>
<evidence type="ECO:0000256" key="2">
    <source>
        <dbReference type="ARBA" id="ARBA00007992"/>
    </source>
</evidence>
<dbReference type="SUPFAM" id="SSF54373">
    <property type="entry name" value="FAD-linked reductases, C-terminal domain"/>
    <property type="match status" value="1"/>
</dbReference>
<accession>A0A2T4AJA7</accession>
<dbReference type="InterPro" id="IPR036188">
    <property type="entry name" value="FAD/NAD-bd_sf"/>
</dbReference>
<dbReference type="PANTHER" id="PTHR13789">
    <property type="entry name" value="MONOOXYGENASE"/>
    <property type="match status" value="1"/>
</dbReference>
<keyword evidence="3" id="KW-0285">Flavoprotein</keyword>
<comment type="cofactor">
    <cofactor evidence="1">
        <name>FAD</name>
        <dbReference type="ChEBI" id="CHEBI:57692"/>
    </cofactor>
</comment>
<proteinExistence type="inferred from homology"/>
<keyword evidence="9" id="KW-1185">Reference proteome</keyword>
<dbReference type="Gene3D" id="3.50.50.60">
    <property type="entry name" value="FAD/NAD(P)-binding domain"/>
    <property type="match status" value="1"/>
</dbReference>
<keyword evidence="6" id="KW-0503">Monooxygenase</keyword>
<evidence type="ECO:0000256" key="1">
    <source>
        <dbReference type="ARBA" id="ARBA00001974"/>
    </source>
</evidence>
<dbReference type="InterPro" id="IPR002938">
    <property type="entry name" value="FAD-bd"/>
</dbReference>
<dbReference type="RefSeq" id="XP_024776823.1">
    <property type="nucleotide sequence ID" value="XM_024923082.1"/>
</dbReference>
<dbReference type="SUPFAM" id="SSF51905">
    <property type="entry name" value="FAD/NAD(P)-binding domain"/>
    <property type="match status" value="1"/>
</dbReference>
<evidence type="ECO:0000256" key="5">
    <source>
        <dbReference type="ARBA" id="ARBA00023002"/>
    </source>
</evidence>
<evidence type="ECO:0000313" key="9">
    <source>
        <dbReference type="Proteomes" id="UP000241690"/>
    </source>
</evidence>
<dbReference type="PRINTS" id="PR00420">
    <property type="entry name" value="RNGMNOXGNASE"/>
</dbReference>
<dbReference type="Pfam" id="PF01494">
    <property type="entry name" value="FAD_binding_3"/>
    <property type="match status" value="1"/>
</dbReference>
<dbReference type="PANTHER" id="PTHR13789:SF318">
    <property type="entry name" value="GERANYLGERANYL DIPHOSPHATE REDUCTASE"/>
    <property type="match status" value="1"/>
</dbReference>
<evidence type="ECO:0000256" key="6">
    <source>
        <dbReference type="ARBA" id="ARBA00023033"/>
    </source>
</evidence>
<feature type="domain" description="FAD-binding" evidence="7">
    <location>
        <begin position="10"/>
        <end position="176"/>
    </location>
</feature>
<reference evidence="8 9" key="1">
    <citation type="submission" date="2016-07" db="EMBL/GenBank/DDBJ databases">
        <title>Multiple horizontal gene transfer events from other fungi enriched the ability of initially mycotrophic Trichoderma (Ascomycota) to feed on dead plant biomass.</title>
        <authorList>
            <consortium name="DOE Joint Genome Institute"/>
            <person name="Aerts A."/>
            <person name="Atanasova L."/>
            <person name="Chenthamara K."/>
            <person name="Zhang J."/>
            <person name="Grujic M."/>
            <person name="Henrissat B."/>
            <person name="Kuo A."/>
            <person name="Salamov A."/>
            <person name="Lipzen A."/>
            <person name="Labutti K."/>
            <person name="Barry K."/>
            <person name="Miao Y."/>
            <person name="Rahimi M.J."/>
            <person name="Shen Q."/>
            <person name="Grigoriev I.V."/>
            <person name="Kubicek C.P."/>
            <person name="Druzhinina I.S."/>
        </authorList>
    </citation>
    <scope>NUCLEOTIDE SEQUENCE [LARGE SCALE GENOMIC DNA]</scope>
    <source>
        <strain evidence="8 9">CBS 226.95</strain>
    </source>
</reference>
<evidence type="ECO:0000313" key="8">
    <source>
        <dbReference type="EMBL" id="PTB57146.1"/>
    </source>
</evidence>
<dbReference type="STRING" id="983964.A0A2T4AJA7"/>
<dbReference type="Proteomes" id="UP000241690">
    <property type="component" value="Unassembled WGS sequence"/>
</dbReference>
<dbReference type="InterPro" id="IPR050493">
    <property type="entry name" value="FAD-dep_Monooxygenase_BioMet"/>
</dbReference>
<evidence type="ECO:0000256" key="4">
    <source>
        <dbReference type="ARBA" id="ARBA00022827"/>
    </source>
</evidence>